<keyword evidence="8" id="KW-0630">Potassium</keyword>
<evidence type="ECO:0000313" key="17">
    <source>
        <dbReference type="RefSeq" id="XP_032826714.1"/>
    </source>
</evidence>
<keyword evidence="2" id="KW-0813">Transport</keyword>
<dbReference type="GO" id="GO:0005249">
    <property type="term" value="F:voltage-gated potassium channel activity"/>
    <property type="evidence" value="ECO:0007669"/>
    <property type="project" value="InterPro"/>
</dbReference>
<dbReference type="RefSeq" id="XP_032826714.1">
    <property type="nucleotide sequence ID" value="XM_032970823.1"/>
</dbReference>
<evidence type="ECO:0000256" key="10">
    <source>
        <dbReference type="ARBA" id="ARBA00023065"/>
    </source>
</evidence>
<dbReference type="Proteomes" id="UP001318040">
    <property type="component" value="Chromosome 44"/>
</dbReference>
<dbReference type="InterPro" id="IPR003968">
    <property type="entry name" value="K_chnl_volt-dep_Kv"/>
</dbReference>
<dbReference type="InterPro" id="IPR003131">
    <property type="entry name" value="T1-type_BTB"/>
</dbReference>
<keyword evidence="4" id="KW-0633">Potassium transport</keyword>
<dbReference type="AlphaFoldDB" id="A0AAJ7X9P7"/>
<dbReference type="KEGG" id="pmrn:116951939"/>
<keyword evidence="9 14" id="KW-1133">Transmembrane helix</keyword>
<organism evidence="16 17">
    <name type="scientific">Petromyzon marinus</name>
    <name type="common">Sea lamprey</name>
    <dbReference type="NCBI Taxonomy" id="7757"/>
    <lineage>
        <taxon>Eukaryota</taxon>
        <taxon>Metazoa</taxon>
        <taxon>Chordata</taxon>
        <taxon>Craniata</taxon>
        <taxon>Vertebrata</taxon>
        <taxon>Cyclostomata</taxon>
        <taxon>Hyperoartia</taxon>
        <taxon>Petromyzontiformes</taxon>
        <taxon>Petromyzontidae</taxon>
        <taxon>Petromyzon</taxon>
    </lineage>
</organism>
<evidence type="ECO:0000313" key="16">
    <source>
        <dbReference type="Proteomes" id="UP001318040"/>
    </source>
</evidence>
<feature type="transmembrane region" description="Helical" evidence="14">
    <location>
        <begin position="421"/>
        <end position="439"/>
    </location>
</feature>
<keyword evidence="7" id="KW-0851">Voltage-gated channel</keyword>
<evidence type="ECO:0000256" key="5">
    <source>
        <dbReference type="ARBA" id="ARBA00022692"/>
    </source>
</evidence>
<dbReference type="PRINTS" id="PR01494">
    <property type="entry name" value="KV9CHANNEL"/>
</dbReference>
<keyword evidence="3" id="KW-1003">Cell membrane</keyword>
<evidence type="ECO:0000256" key="1">
    <source>
        <dbReference type="ARBA" id="ARBA00004651"/>
    </source>
</evidence>
<accession>A0AAJ7X9P7</accession>
<dbReference type="Pfam" id="PF02214">
    <property type="entry name" value="BTB_2"/>
    <property type="match status" value="1"/>
</dbReference>
<keyword evidence="5 14" id="KW-0812">Transmembrane</keyword>
<dbReference type="InterPro" id="IPR028325">
    <property type="entry name" value="VG_K_chnl"/>
</dbReference>
<evidence type="ECO:0000256" key="3">
    <source>
        <dbReference type="ARBA" id="ARBA00022475"/>
    </source>
</evidence>
<reference evidence="17" key="1">
    <citation type="submission" date="2025-08" db="UniProtKB">
        <authorList>
            <consortium name="RefSeq"/>
        </authorList>
    </citation>
    <scope>IDENTIFICATION</scope>
    <source>
        <tissue evidence="17">Sperm</tissue>
    </source>
</reference>
<evidence type="ECO:0000256" key="9">
    <source>
        <dbReference type="ARBA" id="ARBA00022989"/>
    </source>
</evidence>
<evidence type="ECO:0000256" key="11">
    <source>
        <dbReference type="ARBA" id="ARBA00023136"/>
    </source>
</evidence>
<gene>
    <name evidence="17" type="primary">LOC116951939</name>
</gene>
<name>A0AAJ7X9P7_PETMA</name>
<sequence length="622" mass="69617">MLKRRFSEFVLGRQEVVTGKSDLQAARESSIRHWSSAQELAYLWCDSDSDESRNSLESVRAAHAGQPRRSSYYYVSDEDDCGGGGHNDADDGGGGGGSHHRRHRERGTDSEDDDGGHGHHHGHRHHELQDAGRGDGSIDETRGGGGGRSTHDGGALPRSRTTDVSARPAPGACRGPGERLLRINVGGQRFRIPRHAVTKYPRTRLGRLAGHTEQERRLDLCDDFSPSRREYFFDRDPLAFAHVFNWYSAGTLWVRDSLCPRNFIEELEYWGVRPRHAKLCCRILFEERQDEISDFLKVQRELEGELESETSDDGFDGMRLGEVRRGLWTLTEKPLSSFASKLVSVTSTLFVLLSIAAMTMNTMSDGLFGSGAGGGVGAAAAWGNCPTPLDHVETVCIAFFTAEYLLRLLCTPNLRRFMRSVLNAVDVIAIIPFYIQVLLEQVVSDRFDVEVRTVEKVGKLGQVLRIMRLMRIFRILKLARHSTGMRAFGFTLRQCYHQVGCLFLFIAIGIFIFSALVHSAEHDSPGTNFTSIPGSWWWAAVSISQVGYGDIYPETVLGQALAFCCISFGIILNSLPISILYNKFSGYYNKLKEHECTSRPRQRGRLDISSRAYRKLSRVLSI</sequence>
<keyword evidence="16" id="KW-1185">Reference proteome</keyword>
<dbReference type="GO" id="GO:0051260">
    <property type="term" value="P:protein homooligomerization"/>
    <property type="evidence" value="ECO:0007669"/>
    <property type="project" value="InterPro"/>
</dbReference>
<dbReference type="SMART" id="SM00225">
    <property type="entry name" value="BTB"/>
    <property type="match status" value="1"/>
</dbReference>
<comment type="subcellular location">
    <subcellularLocation>
        <location evidence="1">Cell membrane</location>
        <topology evidence="1">Multi-pass membrane protein</topology>
    </subcellularLocation>
</comment>
<keyword evidence="11 14" id="KW-0472">Membrane</keyword>
<dbReference type="InterPro" id="IPR011333">
    <property type="entry name" value="SKP1/BTB/POZ_sf"/>
</dbReference>
<dbReference type="SUPFAM" id="SSF81324">
    <property type="entry name" value="Voltage-gated potassium channels"/>
    <property type="match status" value="1"/>
</dbReference>
<evidence type="ECO:0000259" key="15">
    <source>
        <dbReference type="SMART" id="SM00225"/>
    </source>
</evidence>
<keyword evidence="12" id="KW-0407">Ion channel</keyword>
<feature type="region of interest" description="Disordered" evidence="13">
    <location>
        <begin position="57"/>
        <end position="178"/>
    </location>
</feature>
<evidence type="ECO:0000256" key="6">
    <source>
        <dbReference type="ARBA" id="ARBA00022826"/>
    </source>
</evidence>
<evidence type="ECO:0000256" key="12">
    <source>
        <dbReference type="ARBA" id="ARBA00023303"/>
    </source>
</evidence>
<dbReference type="InterPro" id="IPR003971">
    <property type="entry name" value="K_chnl_volt-dep_Kv5/Kv9"/>
</dbReference>
<dbReference type="PANTHER" id="PTHR11537">
    <property type="entry name" value="VOLTAGE-GATED POTASSIUM CHANNEL"/>
    <property type="match status" value="1"/>
</dbReference>
<proteinExistence type="predicted"/>
<evidence type="ECO:0000256" key="13">
    <source>
        <dbReference type="SAM" id="MobiDB-lite"/>
    </source>
</evidence>
<dbReference type="GO" id="GO:0008076">
    <property type="term" value="C:voltage-gated potassium channel complex"/>
    <property type="evidence" value="ECO:0007669"/>
    <property type="project" value="InterPro"/>
</dbReference>
<evidence type="ECO:0000256" key="14">
    <source>
        <dbReference type="SAM" id="Phobius"/>
    </source>
</evidence>
<evidence type="ECO:0000256" key="7">
    <source>
        <dbReference type="ARBA" id="ARBA00022882"/>
    </source>
</evidence>
<keyword evidence="10" id="KW-0406">Ion transport</keyword>
<dbReference type="PRINTS" id="PR01491">
    <property type="entry name" value="KVCHANNEL"/>
</dbReference>
<dbReference type="PANTHER" id="PTHR11537:SF40">
    <property type="entry name" value="POTASSIUM VOLTAGE-GATED CHANNEL SUBFAMILY V MEMBER 2"/>
    <property type="match status" value="1"/>
</dbReference>
<dbReference type="Gene3D" id="3.30.710.10">
    <property type="entry name" value="Potassium Channel Kv1.1, Chain A"/>
    <property type="match status" value="1"/>
</dbReference>
<dbReference type="Gene3D" id="1.10.287.70">
    <property type="match status" value="1"/>
</dbReference>
<keyword evidence="6" id="KW-0631">Potassium channel</keyword>
<dbReference type="InterPro" id="IPR005821">
    <property type="entry name" value="Ion_trans_dom"/>
</dbReference>
<feature type="transmembrane region" description="Helical" evidence="14">
    <location>
        <begin position="560"/>
        <end position="581"/>
    </location>
</feature>
<feature type="transmembrane region" description="Helical" evidence="14">
    <location>
        <begin position="496"/>
        <end position="517"/>
    </location>
</feature>
<dbReference type="GO" id="GO:0001508">
    <property type="term" value="P:action potential"/>
    <property type="evidence" value="ECO:0007669"/>
    <property type="project" value="TreeGrafter"/>
</dbReference>
<dbReference type="InterPro" id="IPR000210">
    <property type="entry name" value="BTB/POZ_dom"/>
</dbReference>
<dbReference type="FunFam" id="1.10.287.70:FF:000005">
    <property type="entry name" value="potassium voltage-gated channel subfamily G member 1"/>
    <property type="match status" value="1"/>
</dbReference>
<dbReference type="SUPFAM" id="SSF54695">
    <property type="entry name" value="POZ domain"/>
    <property type="match status" value="1"/>
</dbReference>
<dbReference type="Pfam" id="PF00520">
    <property type="entry name" value="Ion_trans"/>
    <property type="match status" value="1"/>
</dbReference>
<protein>
    <submittedName>
        <fullName evidence="17">Potassium voltage-gated channel subfamily V member 2-like</fullName>
    </submittedName>
</protein>
<feature type="compositionally biased region" description="Gly residues" evidence="13">
    <location>
        <begin position="82"/>
        <end position="97"/>
    </location>
</feature>
<feature type="domain" description="BTB" evidence="15">
    <location>
        <begin position="179"/>
        <end position="288"/>
    </location>
</feature>
<dbReference type="Gene3D" id="1.20.120.350">
    <property type="entry name" value="Voltage-gated potassium channels. Chain C"/>
    <property type="match status" value="1"/>
</dbReference>
<evidence type="ECO:0000256" key="4">
    <source>
        <dbReference type="ARBA" id="ARBA00022538"/>
    </source>
</evidence>
<dbReference type="PRINTS" id="PR00169">
    <property type="entry name" value="KCHANNEL"/>
</dbReference>
<dbReference type="InterPro" id="IPR027359">
    <property type="entry name" value="Volt_channel_dom_sf"/>
</dbReference>
<evidence type="ECO:0000256" key="2">
    <source>
        <dbReference type="ARBA" id="ARBA00022448"/>
    </source>
</evidence>
<evidence type="ECO:0000256" key="8">
    <source>
        <dbReference type="ARBA" id="ARBA00022958"/>
    </source>
</evidence>